<comment type="similarity">
    <text evidence="9">Belongs to the protein kinase superfamily. Tyr protein kinase family.</text>
</comment>
<keyword evidence="13" id="KW-1185">Reference proteome</keyword>
<evidence type="ECO:0000259" key="12">
    <source>
        <dbReference type="PROSITE" id="PS50011"/>
    </source>
</evidence>
<comment type="catalytic activity">
    <reaction evidence="6 9">
        <text>L-tyrosyl-[protein] + ATP = O-phospho-L-tyrosyl-[protein] + ADP + H(+)</text>
        <dbReference type="Rhea" id="RHEA:10596"/>
        <dbReference type="Rhea" id="RHEA-COMP:10136"/>
        <dbReference type="Rhea" id="RHEA-COMP:20101"/>
        <dbReference type="ChEBI" id="CHEBI:15378"/>
        <dbReference type="ChEBI" id="CHEBI:30616"/>
        <dbReference type="ChEBI" id="CHEBI:46858"/>
        <dbReference type="ChEBI" id="CHEBI:61978"/>
        <dbReference type="ChEBI" id="CHEBI:456216"/>
        <dbReference type="EC" id="2.7.10.2"/>
    </reaction>
</comment>
<dbReference type="FunFam" id="3.30.200.20:FF:000518">
    <property type="entry name" value="Tyrosine-protein kinase"/>
    <property type="match status" value="1"/>
</dbReference>
<evidence type="ECO:0000256" key="6">
    <source>
        <dbReference type="ARBA" id="ARBA00051245"/>
    </source>
</evidence>
<dbReference type="InterPro" id="IPR008266">
    <property type="entry name" value="Tyr_kinase_AS"/>
</dbReference>
<dbReference type="InterPro" id="IPR000719">
    <property type="entry name" value="Prot_kinase_dom"/>
</dbReference>
<evidence type="ECO:0000313" key="13">
    <source>
        <dbReference type="Proteomes" id="UP000035680"/>
    </source>
</evidence>
<feature type="domain" description="Protein kinase" evidence="12">
    <location>
        <begin position="131"/>
        <end position="386"/>
    </location>
</feature>
<protein>
    <recommendedName>
        <fullName evidence="9">Tyrosine-protein kinase</fullName>
        <ecNumber evidence="9">2.7.10.2</ecNumber>
    </recommendedName>
</protein>
<dbReference type="CDD" id="cd10361">
    <property type="entry name" value="SH2_Fps_family"/>
    <property type="match status" value="1"/>
</dbReference>
<keyword evidence="5 9" id="KW-0829">Tyrosine-protein kinase</keyword>
<evidence type="ECO:0000256" key="1">
    <source>
        <dbReference type="ARBA" id="ARBA00022679"/>
    </source>
</evidence>
<dbReference type="InterPro" id="IPR036860">
    <property type="entry name" value="SH2_dom_sf"/>
</dbReference>
<dbReference type="InterPro" id="IPR001245">
    <property type="entry name" value="Ser-Thr/Tyr_kinase_cat_dom"/>
</dbReference>
<keyword evidence="4 8" id="KW-0067">ATP-binding</keyword>
<dbReference type="Pfam" id="PF07714">
    <property type="entry name" value="PK_Tyr_Ser-Thr"/>
    <property type="match status" value="1"/>
</dbReference>
<dbReference type="PRINTS" id="PR00401">
    <property type="entry name" value="SH2DOMAIN"/>
</dbReference>
<evidence type="ECO:0000259" key="11">
    <source>
        <dbReference type="PROSITE" id="PS50001"/>
    </source>
</evidence>
<dbReference type="PANTHER" id="PTHR24418">
    <property type="entry name" value="TYROSINE-PROTEIN KINASE"/>
    <property type="match status" value="1"/>
</dbReference>
<evidence type="ECO:0000256" key="8">
    <source>
        <dbReference type="PROSITE-ProRule" id="PRU10141"/>
    </source>
</evidence>
<evidence type="ECO:0000256" key="4">
    <source>
        <dbReference type="ARBA" id="ARBA00022840"/>
    </source>
</evidence>
<evidence type="ECO:0000313" key="14">
    <source>
        <dbReference type="WBParaSite" id="SVE_1862600.1"/>
    </source>
</evidence>
<dbReference type="InterPro" id="IPR000980">
    <property type="entry name" value="SH2"/>
</dbReference>
<dbReference type="WBParaSite" id="SVE_1862600.1">
    <property type="protein sequence ID" value="SVE_1862600.1"/>
    <property type="gene ID" value="SVE_1862600"/>
</dbReference>
<dbReference type="PROSITE" id="PS50011">
    <property type="entry name" value="PROTEIN_KINASE_DOM"/>
    <property type="match status" value="1"/>
</dbReference>
<evidence type="ECO:0000256" key="2">
    <source>
        <dbReference type="ARBA" id="ARBA00022741"/>
    </source>
</evidence>
<dbReference type="SUPFAM" id="SSF55550">
    <property type="entry name" value="SH2 domain"/>
    <property type="match status" value="1"/>
</dbReference>
<evidence type="ECO:0000256" key="5">
    <source>
        <dbReference type="ARBA" id="ARBA00023137"/>
    </source>
</evidence>
<evidence type="ECO:0000256" key="3">
    <source>
        <dbReference type="ARBA" id="ARBA00022777"/>
    </source>
</evidence>
<feature type="binding site" evidence="8">
    <location>
        <position position="164"/>
    </location>
    <ligand>
        <name>ATP</name>
        <dbReference type="ChEBI" id="CHEBI:30616"/>
    </ligand>
</feature>
<dbReference type="PROSITE" id="PS50001">
    <property type="entry name" value="SH2"/>
    <property type="match status" value="1"/>
</dbReference>
<dbReference type="InterPro" id="IPR011009">
    <property type="entry name" value="Kinase-like_dom_sf"/>
</dbReference>
<keyword evidence="7" id="KW-0727">SH2 domain</keyword>
<organism evidence="13 14">
    <name type="scientific">Strongyloides venezuelensis</name>
    <name type="common">Threadworm</name>
    <dbReference type="NCBI Taxonomy" id="75913"/>
    <lineage>
        <taxon>Eukaryota</taxon>
        <taxon>Metazoa</taxon>
        <taxon>Ecdysozoa</taxon>
        <taxon>Nematoda</taxon>
        <taxon>Chromadorea</taxon>
        <taxon>Rhabditida</taxon>
        <taxon>Tylenchina</taxon>
        <taxon>Panagrolaimomorpha</taxon>
        <taxon>Strongyloidoidea</taxon>
        <taxon>Strongyloididae</taxon>
        <taxon>Strongyloides</taxon>
    </lineage>
</organism>
<proteinExistence type="inferred from homology"/>
<dbReference type="GO" id="GO:0005524">
    <property type="term" value="F:ATP binding"/>
    <property type="evidence" value="ECO:0007669"/>
    <property type="project" value="UniProtKB-UniRule"/>
</dbReference>
<reference evidence="14" key="2">
    <citation type="submission" date="2015-08" db="UniProtKB">
        <authorList>
            <consortium name="WormBaseParasite"/>
        </authorList>
    </citation>
    <scope>IDENTIFICATION</scope>
</reference>
<dbReference type="InterPro" id="IPR017441">
    <property type="entry name" value="Protein_kinase_ATP_BS"/>
</dbReference>
<dbReference type="Pfam" id="PF00017">
    <property type="entry name" value="SH2"/>
    <property type="match status" value="1"/>
</dbReference>
<dbReference type="EC" id="2.7.10.2" evidence="9"/>
<dbReference type="InterPro" id="IPR050198">
    <property type="entry name" value="Non-receptor_tyrosine_kinases"/>
</dbReference>
<dbReference type="Gene3D" id="3.30.200.20">
    <property type="entry name" value="Phosphorylase Kinase, domain 1"/>
    <property type="match status" value="1"/>
</dbReference>
<keyword evidence="2 8" id="KW-0547">Nucleotide-binding</keyword>
<dbReference type="STRING" id="75913.A0A0K0G1N5"/>
<feature type="compositionally biased region" description="Basic and acidic residues" evidence="10">
    <location>
        <begin position="452"/>
        <end position="462"/>
    </location>
</feature>
<evidence type="ECO:0000256" key="7">
    <source>
        <dbReference type="PROSITE-ProRule" id="PRU00191"/>
    </source>
</evidence>
<dbReference type="GO" id="GO:0004715">
    <property type="term" value="F:non-membrane spanning protein tyrosine kinase activity"/>
    <property type="evidence" value="ECO:0007669"/>
    <property type="project" value="UniProtKB-EC"/>
</dbReference>
<dbReference type="CDD" id="cd00192">
    <property type="entry name" value="PTKc"/>
    <property type="match status" value="1"/>
</dbReference>
<keyword evidence="1 9" id="KW-0808">Transferase</keyword>
<dbReference type="FunFam" id="3.30.505.10:FF:000051">
    <property type="entry name" value="Tyrosine-protein kinase"/>
    <property type="match status" value="1"/>
</dbReference>
<sequence length="462" mass="52786">MVEETAAGVKDLLKKPYYHGYLPREDINRMLRNVGDFLVRLSIPVPGREKAYILSVVQKEKKNNKETKSMKHYIISKSPNGKYMVSKAAFNSIVELIDHYHLQKNEISCGSNIMLVKPIGRKTWELDHNQVETTKKLGEGAFAEVWLCKFTDQTSKKETPAAVKLAKLEKLTKFQIKEIMMEARLMRKFNHINVIKLHGVAAGQEPLMLVMEIATNGALDKYLQKNKVDTEKKMLFCCGAANGIEYLHSLKIIHRDIAARNCLLTGDDIVKISDFGMSIEGTEYKLDPRTKAPIKYLAPETIQKKMYYTKSDVFAYGIMFWEIFNDGAEPYPNLNNLEVVIKVVKYNYRMKLPDEVPEKVRNFIIDKCWHANPDERPSFTEVVAFLEKETGVSKTVKQPQVNNHEEENDNNSKIIQIDKPTDPRSKYGSDDQQVVQQDGGKTTTTKTSAQKSDPENKELIIS</sequence>
<dbReference type="InterPro" id="IPR035849">
    <property type="entry name" value="Fes/Fps/Fer_SH2"/>
</dbReference>
<dbReference type="Gene3D" id="1.10.510.10">
    <property type="entry name" value="Transferase(Phosphotransferase) domain 1"/>
    <property type="match status" value="1"/>
</dbReference>
<reference evidence="13" key="1">
    <citation type="submission" date="2014-07" db="EMBL/GenBank/DDBJ databases">
        <authorList>
            <person name="Martin A.A"/>
            <person name="De Silva N."/>
        </authorList>
    </citation>
    <scope>NUCLEOTIDE SEQUENCE</scope>
</reference>
<dbReference type="SUPFAM" id="SSF56112">
    <property type="entry name" value="Protein kinase-like (PK-like)"/>
    <property type="match status" value="1"/>
</dbReference>
<feature type="domain" description="SH2" evidence="11">
    <location>
        <begin position="17"/>
        <end position="119"/>
    </location>
</feature>
<dbReference type="SMART" id="SM00252">
    <property type="entry name" value="SH2"/>
    <property type="match status" value="1"/>
</dbReference>
<dbReference type="PROSITE" id="PS00107">
    <property type="entry name" value="PROTEIN_KINASE_ATP"/>
    <property type="match status" value="1"/>
</dbReference>
<dbReference type="Gene3D" id="3.30.505.10">
    <property type="entry name" value="SH2 domain"/>
    <property type="match status" value="1"/>
</dbReference>
<feature type="compositionally biased region" description="Low complexity" evidence="10">
    <location>
        <begin position="430"/>
        <end position="451"/>
    </location>
</feature>
<feature type="region of interest" description="Disordered" evidence="10">
    <location>
        <begin position="394"/>
        <end position="462"/>
    </location>
</feature>
<accession>A0A0K0G1N5</accession>
<name>A0A0K0G1N5_STRVS</name>
<dbReference type="AlphaFoldDB" id="A0A0K0G1N5"/>
<evidence type="ECO:0000256" key="10">
    <source>
        <dbReference type="SAM" id="MobiDB-lite"/>
    </source>
</evidence>
<keyword evidence="3 9" id="KW-0418">Kinase</keyword>
<dbReference type="PRINTS" id="PR00109">
    <property type="entry name" value="TYRKINASE"/>
</dbReference>
<feature type="compositionally biased region" description="Basic and acidic residues" evidence="10">
    <location>
        <begin position="419"/>
        <end position="429"/>
    </location>
</feature>
<dbReference type="SMART" id="SM00219">
    <property type="entry name" value="TyrKc"/>
    <property type="match status" value="1"/>
</dbReference>
<dbReference type="InterPro" id="IPR020635">
    <property type="entry name" value="Tyr_kinase_cat_dom"/>
</dbReference>
<dbReference type="PROSITE" id="PS00109">
    <property type="entry name" value="PROTEIN_KINASE_TYR"/>
    <property type="match status" value="1"/>
</dbReference>
<dbReference type="Proteomes" id="UP000035680">
    <property type="component" value="Unassembled WGS sequence"/>
</dbReference>
<evidence type="ECO:0000256" key="9">
    <source>
        <dbReference type="RuleBase" id="RU362096"/>
    </source>
</evidence>